<dbReference type="InterPro" id="IPR032816">
    <property type="entry name" value="VTT_dom"/>
</dbReference>
<dbReference type="Pfam" id="PF09335">
    <property type="entry name" value="VTT_dom"/>
    <property type="match status" value="1"/>
</dbReference>
<feature type="transmembrane region" description="Helical" evidence="2">
    <location>
        <begin position="134"/>
        <end position="152"/>
    </location>
</feature>
<dbReference type="Proteomes" id="UP000676456">
    <property type="component" value="Unassembled WGS sequence"/>
</dbReference>
<comment type="similarity">
    <text evidence="1">Belongs to the DedA family.</text>
</comment>
<dbReference type="RefSeq" id="WP_213098632.1">
    <property type="nucleotide sequence ID" value="NZ_JAGYPH010000002.1"/>
</dbReference>
<keyword evidence="2" id="KW-0812">Transmembrane</keyword>
<feature type="transmembrane region" description="Helical" evidence="2">
    <location>
        <begin position="49"/>
        <end position="71"/>
    </location>
</feature>
<feature type="domain" description="VTT" evidence="3">
    <location>
        <begin position="29"/>
        <end position="155"/>
    </location>
</feature>
<dbReference type="AlphaFoldDB" id="A0A942UQD5"/>
<gene>
    <name evidence="4" type="ORF">KHA91_12845</name>
</gene>
<evidence type="ECO:0000313" key="5">
    <source>
        <dbReference type="Proteomes" id="UP000676456"/>
    </source>
</evidence>
<organism evidence="4 5">
    <name type="scientific">Lederbergia citrea</name>
    <dbReference type="NCBI Taxonomy" id="2833581"/>
    <lineage>
        <taxon>Bacteria</taxon>
        <taxon>Bacillati</taxon>
        <taxon>Bacillota</taxon>
        <taxon>Bacilli</taxon>
        <taxon>Bacillales</taxon>
        <taxon>Bacillaceae</taxon>
        <taxon>Lederbergia</taxon>
    </lineage>
</organism>
<sequence length="195" mass="22176">MGSIASYIDQYGYVVIFIALLLELIALPLPGQVLMSYAGLLVYQGHLNWVTSILAAWMGSCTGMTITYLVGYKLGHPFFEKYGHRFYLGPKRLNKTAAWFSKHGNKVLIFGYFIPGVRHFTGYFSGVSRLPFRAYMIFAYGGALIWTSTFISIGKLLGPQWELFHHLIKKNLLIGLSIAAFIFITVYFYKFKKKI</sequence>
<evidence type="ECO:0000256" key="1">
    <source>
        <dbReference type="ARBA" id="ARBA00010792"/>
    </source>
</evidence>
<evidence type="ECO:0000259" key="3">
    <source>
        <dbReference type="Pfam" id="PF09335"/>
    </source>
</evidence>
<dbReference type="InterPro" id="IPR051311">
    <property type="entry name" value="DedA_domain"/>
</dbReference>
<keyword evidence="2" id="KW-1133">Transmembrane helix</keyword>
<dbReference type="GO" id="GO:0005886">
    <property type="term" value="C:plasma membrane"/>
    <property type="evidence" value="ECO:0007669"/>
    <property type="project" value="TreeGrafter"/>
</dbReference>
<comment type="caution">
    <text evidence="4">The sequence shown here is derived from an EMBL/GenBank/DDBJ whole genome shotgun (WGS) entry which is preliminary data.</text>
</comment>
<dbReference type="EMBL" id="JAGYPN010000002">
    <property type="protein sequence ID" value="MBS4223637.1"/>
    <property type="molecule type" value="Genomic_DNA"/>
</dbReference>
<evidence type="ECO:0000256" key="2">
    <source>
        <dbReference type="SAM" id="Phobius"/>
    </source>
</evidence>
<proteinExistence type="inferred from homology"/>
<dbReference type="PANTHER" id="PTHR42709">
    <property type="entry name" value="ALKALINE PHOSPHATASE LIKE PROTEIN"/>
    <property type="match status" value="1"/>
</dbReference>
<reference evidence="4 5" key="1">
    <citation type="submission" date="2021-05" db="EMBL/GenBank/DDBJ databases">
        <title>Novel Bacillus species.</title>
        <authorList>
            <person name="Liu G."/>
        </authorList>
    </citation>
    <scope>NUCLEOTIDE SEQUENCE [LARGE SCALE GENOMIC DNA]</scope>
    <source>
        <strain evidence="4 5">FJAT-49682</strain>
    </source>
</reference>
<evidence type="ECO:0000313" key="4">
    <source>
        <dbReference type="EMBL" id="MBS4223637.1"/>
    </source>
</evidence>
<protein>
    <submittedName>
        <fullName evidence="4">DedA family protein</fullName>
    </submittedName>
</protein>
<dbReference type="PANTHER" id="PTHR42709:SF9">
    <property type="entry name" value="ALKALINE PHOSPHATASE LIKE PROTEIN"/>
    <property type="match status" value="1"/>
</dbReference>
<name>A0A942UQD5_9BACI</name>
<keyword evidence="2" id="KW-0472">Membrane</keyword>
<feature type="transmembrane region" description="Helical" evidence="2">
    <location>
        <begin position="12"/>
        <end position="29"/>
    </location>
</feature>
<feature type="transmembrane region" description="Helical" evidence="2">
    <location>
        <begin position="172"/>
        <end position="189"/>
    </location>
</feature>
<accession>A0A942UQD5</accession>
<keyword evidence="5" id="KW-1185">Reference proteome</keyword>